<dbReference type="AlphaFoldDB" id="A0A402CEF6"/>
<comment type="catalytic activity">
    <reaction evidence="8">
        <text>alpha,alpha-trehalose(out) + ATP + H2O = alpha,alpha-trehalose(in) + ADP + phosphate + H(+)</text>
        <dbReference type="Rhea" id="RHEA:75203"/>
        <dbReference type="ChEBI" id="CHEBI:15377"/>
        <dbReference type="ChEBI" id="CHEBI:15378"/>
        <dbReference type="ChEBI" id="CHEBI:16551"/>
        <dbReference type="ChEBI" id="CHEBI:30616"/>
        <dbReference type="ChEBI" id="CHEBI:43474"/>
        <dbReference type="ChEBI" id="CHEBI:456216"/>
    </reaction>
</comment>
<evidence type="ECO:0000313" key="15">
    <source>
        <dbReference type="EMBL" id="GCE41990.1"/>
    </source>
</evidence>
<evidence type="ECO:0000256" key="7">
    <source>
        <dbReference type="ARBA" id="ARBA00023136"/>
    </source>
</evidence>
<keyword evidence="16" id="KW-1185">Reference proteome</keyword>
<comment type="subcellular location">
    <subcellularLocation>
        <location evidence="1">Cell inner membrane</location>
        <topology evidence="1">Peripheral membrane protein</topology>
        <orientation evidence="1">Cytoplasmic side</orientation>
    </subcellularLocation>
</comment>
<keyword evidence="2" id="KW-0813">Transport</keyword>
<evidence type="ECO:0000256" key="13">
    <source>
        <dbReference type="ARBA" id="ARBA00082626"/>
    </source>
</evidence>
<dbReference type="EMBL" id="BHYM01000049">
    <property type="protein sequence ID" value="GCE41990.1"/>
    <property type="molecule type" value="Genomic_DNA"/>
</dbReference>
<dbReference type="Gene3D" id="3.40.50.300">
    <property type="entry name" value="P-loop containing nucleotide triphosphate hydrolases"/>
    <property type="match status" value="1"/>
</dbReference>
<evidence type="ECO:0000313" key="16">
    <source>
        <dbReference type="Proteomes" id="UP000287519"/>
    </source>
</evidence>
<reference evidence="15 16" key="1">
    <citation type="submission" date="2018-11" db="EMBL/GenBank/DDBJ databases">
        <title>Microbial catabolism of amino acid.</title>
        <authorList>
            <person name="Hibi M."/>
            <person name="Ogawa J."/>
        </authorList>
    </citation>
    <scope>NUCLEOTIDE SEQUENCE [LARGE SCALE GENOMIC DNA]</scope>
    <source>
        <strain evidence="15 16">C31-06</strain>
    </source>
</reference>
<evidence type="ECO:0000256" key="3">
    <source>
        <dbReference type="ARBA" id="ARBA00022475"/>
    </source>
</evidence>
<dbReference type="GO" id="GO:0008643">
    <property type="term" value="P:carbohydrate transport"/>
    <property type="evidence" value="ECO:0007669"/>
    <property type="project" value="InterPro"/>
</dbReference>
<sequence>MIATVDRTGDVLLLVQAAVTAGAGQHEPAARRSPGSHWQLLSFRRNDNECEETWVARIRLDGVSKQFGTTQVVREVNLDITDGEFLVLLGPSGCGKSTLLRMIAGLESPSAGRILLDDRDITATPPQQRNVAMVFQSYALYPHLTVAKNIGSPLRARGRSRQQIREKVTDVAATLGLDEHLDRRPGALSGGQRQRVALARAMVREPGAFLMDEPLSNLDAALRSATRTELTGLHRRLGTTFLYVTHDQVEAMTMATRIALLNGGRVEQVGTPSELYDAPRSTFVAAFLGAPPMNLFDAAIVDRAGELHVVADGLDAPLGLPAGAASGSRTVTVGIRPERLRLNAPEARLRGVVTAIENLGGEEIVHISVGVTSLAVRAPRPVPVRAGDAVGLGVESRDLHLFESGTGRRLLWRPPHEHEASVPGASALSVA</sequence>
<dbReference type="InterPro" id="IPR015855">
    <property type="entry name" value="ABC_transpr_MalK-like"/>
</dbReference>
<evidence type="ECO:0000256" key="10">
    <source>
        <dbReference type="ARBA" id="ARBA00063658"/>
    </source>
</evidence>
<evidence type="ECO:0000256" key="11">
    <source>
        <dbReference type="ARBA" id="ARBA00072105"/>
    </source>
</evidence>
<dbReference type="GO" id="GO:0140359">
    <property type="term" value="F:ABC-type transporter activity"/>
    <property type="evidence" value="ECO:0007669"/>
    <property type="project" value="InterPro"/>
</dbReference>
<dbReference type="InterPro" id="IPR013611">
    <property type="entry name" value="Transp-assoc_OB_typ2"/>
</dbReference>
<dbReference type="FunFam" id="3.40.50.300:FF:000042">
    <property type="entry name" value="Maltose/maltodextrin ABC transporter, ATP-binding protein"/>
    <property type="match status" value="1"/>
</dbReference>
<gene>
    <name evidence="15" type="ORF">Rhow_005649</name>
</gene>
<comment type="function">
    <text evidence="9">Part of the ABC transporter complex LpqY-SugA-SugB-SugC, which is highly specific for uptake of trehalose. Involved in the recycling of extracellular trehalose released from trehalose-containing molecules synthesized by M.tuberculosis. Trehalose uptake is essential for virulence. Responsible for energy coupling to the transport system.</text>
</comment>
<dbReference type="CDD" id="cd03301">
    <property type="entry name" value="ABC_MalK_N"/>
    <property type="match status" value="1"/>
</dbReference>
<comment type="subunit">
    <text evidence="10">Monomer. Homodimerizes in the presence of ATP. The complex is composed of two ATP-binding proteins (SugC), two transmembrane proteins (SugA and SugB) and a solute-binding protein (LpqY).</text>
</comment>
<accession>A0A402CEF6</accession>
<dbReference type="PROSITE" id="PS00211">
    <property type="entry name" value="ABC_TRANSPORTER_1"/>
    <property type="match status" value="1"/>
</dbReference>
<feature type="domain" description="ABC transporter" evidence="14">
    <location>
        <begin position="58"/>
        <end position="288"/>
    </location>
</feature>
<dbReference type="NCBIfam" id="NF008653">
    <property type="entry name" value="PRK11650.1"/>
    <property type="match status" value="1"/>
</dbReference>
<dbReference type="InterPro" id="IPR008995">
    <property type="entry name" value="Mo/tungstate-bd_C_term_dom"/>
</dbReference>
<evidence type="ECO:0000256" key="9">
    <source>
        <dbReference type="ARBA" id="ARBA00056091"/>
    </source>
</evidence>
<dbReference type="GO" id="GO:0016887">
    <property type="term" value="F:ATP hydrolysis activity"/>
    <property type="evidence" value="ECO:0007669"/>
    <property type="project" value="InterPro"/>
</dbReference>
<dbReference type="InterPro" id="IPR047641">
    <property type="entry name" value="ABC_transpr_MalK/UgpC-like"/>
</dbReference>
<keyword evidence="4" id="KW-0547">Nucleotide-binding</keyword>
<evidence type="ECO:0000256" key="1">
    <source>
        <dbReference type="ARBA" id="ARBA00004515"/>
    </source>
</evidence>
<keyword evidence="6" id="KW-1278">Translocase</keyword>
<evidence type="ECO:0000256" key="6">
    <source>
        <dbReference type="ARBA" id="ARBA00022967"/>
    </source>
</evidence>
<dbReference type="PANTHER" id="PTHR43875">
    <property type="entry name" value="MALTODEXTRIN IMPORT ATP-BINDING PROTEIN MSMX"/>
    <property type="match status" value="1"/>
</dbReference>
<dbReference type="InterPro" id="IPR012340">
    <property type="entry name" value="NA-bd_OB-fold"/>
</dbReference>
<dbReference type="Gene3D" id="2.40.50.140">
    <property type="entry name" value="Nucleic acid-binding proteins"/>
    <property type="match status" value="1"/>
</dbReference>
<dbReference type="InterPro" id="IPR003439">
    <property type="entry name" value="ABC_transporter-like_ATP-bd"/>
</dbReference>
<name>A0A402CEF6_RHOWR</name>
<proteinExistence type="predicted"/>
<keyword evidence="5 15" id="KW-0067">ATP-binding</keyword>
<dbReference type="PROSITE" id="PS50893">
    <property type="entry name" value="ABC_TRANSPORTER_2"/>
    <property type="match status" value="1"/>
</dbReference>
<dbReference type="Pfam" id="PF08402">
    <property type="entry name" value="TOBE_2"/>
    <property type="match status" value="1"/>
</dbReference>
<evidence type="ECO:0000256" key="2">
    <source>
        <dbReference type="ARBA" id="ARBA00022448"/>
    </source>
</evidence>
<dbReference type="Pfam" id="PF00005">
    <property type="entry name" value="ABC_tran"/>
    <property type="match status" value="1"/>
</dbReference>
<organism evidence="15 16">
    <name type="scientific">Rhodococcus wratislaviensis</name>
    <name type="common">Tsukamurella wratislaviensis</name>
    <dbReference type="NCBI Taxonomy" id="44752"/>
    <lineage>
        <taxon>Bacteria</taxon>
        <taxon>Bacillati</taxon>
        <taxon>Actinomycetota</taxon>
        <taxon>Actinomycetes</taxon>
        <taxon>Mycobacteriales</taxon>
        <taxon>Nocardiaceae</taxon>
        <taxon>Rhodococcus</taxon>
    </lineage>
</organism>
<protein>
    <recommendedName>
        <fullName evidence="11">Trehalose import ATP-binding protein SugC</fullName>
    </recommendedName>
    <alternativeName>
        <fullName evidence="13">Nucleotide-binding domain of SugABC transporter</fullName>
    </alternativeName>
    <alternativeName>
        <fullName evidence="12">SugABC transporter ATPase SugC</fullName>
    </alternativeName>
</protein>
<keyword evidence="3" id="KW-1003">Cell membrane</keyword>
<dbReference type="InterPro" id="IPR003593">
    <property type="entry name" value="AAA+_ATPase"/>
</dbReference>
<dbReference type="InterPro" id="IPR017871">
    <property type="entry name" value="ABC_transporter-like_CS"/>
</dbReference>
<dbReference type="PANTHER" id="PTHR43875:SF15">
    <property type="entry name" value="TREHALOSE IMPORT ATP-BINDING PROTEIN SUGC"/>
    <property type="match status" value="1"/>
</dbReference>
<dbReference type="SUPFAM" id="SSF50331">
    <property type="entry name" value="MOP-like"/>
    <property type="match status" value="1"/>
</dbReference>
<comment type="caution">
    <text evidence="15">The sequence shown here is derived from an EMBL/GenBank/DDBJ whole genome shotgun (WGS) entry which is preliminary data.</text>
</comment>
<evidence type="ECO:0000256" key="12">
    <source>
        <dbReference type="ARBA" id="ARBA00080647"/>
    </source>
</evidence>
<keyword evidence="7" id="KW-0472">Membrane</keyword>
<evidence type="ECO:0000256" key="8">
    <source>
        <dbReference type="ARBA" id="ARBA00050305"/>
    </source>
</evidence>
<dbReference type="GO" id="GO:0055052">
    <property type="term" value="C:ATP-binding cassette (ABC) transporter complex, substrate-binding subunit-containing"/>
    <property type="evidence" value="ECO:0007669"/>
    <property type="project" value="TreeGrafter"/>
</dbReference>
<evidence type="ECO:0000256" key="4">
    <source>
        <dbReference type="ARBA" id="ARBA00022741"/>
    </source>
</evidence>
<dbReference type="GO" id="GO:0005524">
    <property type="term" value="F:ATP binding"/>
    <property type="evidence" value="ECO:0007669"/>
    <property type="project" value="UniProtKB-KW"/>
</dbReference>
<evidence type="ECO:0000256" key="5">
    <source>
        <dbReference type="ARBA" id="ARBA00022840"/>
    </source>
</evidence>
<dbReference type="SMART" id="SM00382">
    <property type="entry name" value="AAA"/>
    <property type="match status" value="1"/>
</dbReference>
<dbReference type="InterPro" id="IPR027417">
    <property type="entry name" value="P-loop_NTPase"/>
</dbReference>
<dbReference type="SUPFAM" id="SSF52540">
    <property type="entry name" value="P-loop containing nucleoside triphosphate hydrolases"/>
    <property type="match status" value="1"/>
</dbReference>
<evidence type="ECO:0000259" key="14">
    <source>
        <dbReference type="PROSITE" id="PS50893"/>
    </source>
</evidence>
<dbReference type="Proteomes" id="UP000287519">
    <property type="component" value="Unassembled WGS sequence"/>
</dbReference>
<dbReference type="Gene3D" id="2.40.50.100">
    <property type="match status" value="1"/>
</dbReference>